<feature type="repeat" description="ANK" evidence="3">
    <location>
        <begin position="23"/>
        <end position="55"/>
    </location>
</feature>
<feature type="repeat" description="ANK" evidence="3">
    <location>
        <begin position="89"/>
        <end position="110"/>
    </location>
</feature>
<feature type="repeat" description="ANK" evidence="3">
    <location>
        <begin position="219"/>
        <end position="251"/>
    </location>
</feature>
<dbReference type="InterPro" id="IPR036770">
    <property type="entry name" value="Ankyrin_rpt-contain_sf"/>
</dbReference>
<dbReference type="InterPro" id="IPR050663">
    <property type="entry name" value="Ankyrin-SOCS_Box"/>
</dbReference>
<dbReference type="GO" id="GO:0000976">
    <property type="term" value="F:transcription cis-regulatory region binding"/>
    <property type="evidence" value="ECO:0007669"/>
    <property type="project" value="TreeGrafter"/>
</dbReference>
<feature type="repeat" description="ANK" evidence="3">
    <location>
        <begin position="280"/>
        <end position="312"/>
    </location>
</feature>
<evidence type="ECO:0000256" key="3">
    <source>
        <dbReference type="PROSITE-ProRule" id="PRU00023"/>
    </source>
</evidence>
<accession>A0A482VM50</accession>
<feature type="repeat" description="ANK" evidence="3">
    <location>
        <begin position="56"/>
        <end position="88"/>
    </location>
</feature>
<dbReference type="SMART" id="SM00248">
    <property type="entry name" value="ANK"/>
    <property type="match status" value="9"/>
</dbReference>
<keyword evidence="5" id="KW-1185">Reference proteome</keyword>
<dbReference type="PROSITE" id="PS50088">
    <property type="entry name" value="ANK_REPEAT"/>
    <property type="match status" value="9"/>
</dbReference>
<dbReference type="EMBL" id="QDEB01084785">
    <property type="protein sequence ID" value="RZC33885.1"/>
    <property type="molecule type" value="Genomic_DNA"/>
</dbReference>
<keyword evidence="1" id="KW-0677">Repeat</keyword>
<organism evidence="4 5">
    <name type="scientific">Asbolus verrucosus</name>
    <name type="common">Desert ironclad beetle</name>
    <dbReference type="NCBI Taxonomy" id="1661398"/>
    <lineage>
        <taxon>Eukaryota</taxon>
        <taxon>Metazoa</taxon>
        <taxon>Ecdysozoa</taxon>
        <taxon>Arthropoda</taxon>
        <taxon>Hexapoda</taxon>
        <taxon>Insecta</taxon>
        <taxon>Pterygota</taxon>
        <taxon>Neoptera</taxon>
        <taxon>Endopterygota</taxon>
        <taxon>Coleoptera</taxon>
        <taxon>Polyphaga</taxon>
        <taxon>Cucujiformia</taxon>
        <taxon>Tenebrionidae</taxon>
        <taxon>Pimeliinae</taxon>
        <taxon>Asbolus</taxon>
    </lineage>
</organism>
<protein>
    <submittedName>
        <fullName evidence="4">Ankyrin repeat domain containing protein</fullName>
    </submittedName>
</protein>
<feature type="repeat" description="ANK" evidence="3">
    <location>
        <begin position="340"/>
        <end position="372"/>
    </location>
</feature>
<dbReference type="PROSITE" id="PS50297">
    <property type="entry name" value="ANK_REP_REGION"/>
    <property type="match status" value="8"/>
</dbReference>
<comment type="caution">
    <text evidence="4">The sequence shown here is derived from an EMBL/GenBank/DDBJ whole genome shotgun (WGS) entry which is preliminary data.</text>
</comment>
<dbReference type="InterPro" id="IPR002110">
    <property type="entry name" value="Ankyrin_rpt"/>
</dbReference>
<dbReference type="PANTHER" id="PTHR24193:SF125">
    <property type="entry name" value="PROTEIN FEM-1 HOMOLOG CG6966-LIKE PROTEIN"/>
    <property type="match status" value="1"/>
</dbReference>
<name>A0A482VM50_ASBVE</name>
<keyword evidence="2 3" id="KW-0040">ANK repeat</keyword>
<dbReference type="Pfam" id="PF13637">
    <property type="entry name" value="Ank_4"/>
    <property type="match status" value="1"/>
</dbReference>
<dbReference type="AlphaFoldDB" id="A0A482VM50"/>
<dbReference type="OrthoDB" id="194358at2759"/>
<dbReference type="Gene3D" id="1.25.40.20">
    <property type="entry name" value="Ankyrin repeat-containing domain"/>
    <property type="match status" value="4"/>
</dbReference>
<evidence type="ECO:0000256" key="2">
    <source>
        <dbReference type="ARBA" id="ARBA00023043"/>
    </source>
</evidence>
<evidence type="ECO:0000256" key="1">
    <source>
        <dbReference type="ARBA" id="ARBA00022737"/>
    </source>
</evidence>
<evidence type="ECO:0000313" key="4">
    <source>
        <dbReference type="EMBL" id="RZC33885.1"/>
    </source>
</evidence>
<feature type="repeat" description="ANK" evidence="3">
    <location>
        <begin position="373"/>
        <end position="393"/>
    </location>
</feature>
<dbReference type="Proteomes" id="UP000292052">
    <property type="component" value="Unassembled WGS sequence"/>
</dbReference>
<sequence length="393" mass="43399">MGHTKIVELLLNASVEKDSRSSNGDTPLHYGSHNGRLEVVKILVNNDVNIDATNNKGETSLLLALLKTHYEIIYFLLKKNANRHIPDHSGLTPLHIASRNNNYELVQLLLAGQSYSTTLNSKTPLHYAARNGSIKIVKALVEAGSDVNAADGRNCTPLQIALLKNRHDVVKYFVENTEFDIDRIDRDGYCLLHMMIPFGLDLVKKLVEKGARINVKDNTGNTPLHCALSGRFVDVAKYLIQNGADINIPRPNKNSFLALSPDLIQFLLDENIRITHRDDSGSTLLHHVAKKGYSKLIEALIARGEEINIVNSIGVTPLDLAFGSGHLEIAKILIKNGAETDNANLHEACHNGYLEVVEFLIINGAKIEATNRKEETPLHLACDGGHLDIVQYL</sequence>
<dbReference type="GO" id="GO:0045944">
    <property type="term" value="P:positive regulation of transcription by RNA polymerase II"/>
    <property type="evidence" value="ECO:0007669"/>
    <property type="project" value="TreeGrafter"/>
</dbReference>
<feature type="repeat" description="ANK" evidence="3">
    <location>
        <begin position="120"/>
        <end position="152"/>
    </location>
</feature>
<dbReference type="STRING" id="1661398.A0A482VM50"/>
<dbReference type="PRINTS" id="PR01415">
    <property type="entry name" value="ANKYRIN"/>
</dbReference>
<evidence type="ECO:0000313" key="5">
    <source>
        <dbReference type="Proteomes" id="UP000292052"/>
    </source>
</evidence>
<reference evidence="4 5" key="1">
    <citation type="submission" date="2017-03" db="EMBL/GenBank/DDBJ databases">
        <title>Genome of the blue death feigning beetle - Asbolus verrucosus.</title>
        <authorList>
            <person name="Rider S.D."/>
        </authorList>
    </citation>
    <scope>NUCLEOTIDE SEQUENCE [LARGE SCALE GENOMIC DNA]</scope>
    <source>
        <strain evidence="4">Butters</strain>
        <tissue evidence="4">Head and leg muscle</tissue>
    </source>
</reference>
<dbReference type="SUPFAM" id="SSF48403">
    <property type="entry name" value="Ankyrin repeat"/>
    <property type="match status" value="2"/>
</dbReference>
<feature type="repeat" description="ANK" evidence="3">
    <location>
        <begin position="313"/>
        <end position="345"/>
    </location>
</feature>
<dbReference type="PANTHER" id="PTHR24193">
    <property type="entry name" value="ANKYRIN REPEAT PROTEIN"/>
    <property type="match status" value="1"/>
</dbReference>
<dbReference type="Pfam" id="PF12796">
    <property type="entry name" value="Ank_2"/>
    <property type="match status" value="4"/>
</dbReference>
<gene>
    <name evidence="4" type="ORF">BDFB_012957</name>
</gene>
<dbReference type="GO" id="GO:0005634">
    <property type="term" value="C:nucleus"/>
    <property type="evidence" value="ECO:0007669"/>
    <property type="project" value="TreeGrafter"/>
</dbReference>
<feature type="non-terminal residue" evidence="4">
    <location>
        <position position="393"/>
    </location>
</feature>
<proteinExistence type="predicted"/>